<keyword evidence="1" id="KW-0812">Transmembrane</keyword>
<keyword evidence="1" id="KW-0472">Membrane</keyword>
<dbReference type="Pfam" id="PF15879">
    <property type="entry name" value="MWFE"/>
    <property type="match status" value="1"/>
</dbReference>
<name>R4WCU9_RIPPE</name>
<feature type="transmembrane region" description="Helical" evidence="1">
    <location>
        <begin position="6"/>
        <end position="26"/>
    </location>
</feature>
<dbReference type="InterPro" id="IPR017384">
    <property type="entry name" value="NADH_Ub_cplx-1_asu_su-1"/>
</dbReference>
<keyword evidence="1" id="KW-1133">Transmembrane helix</keyword>
<dbReference type="EMBL" id="AK417188">
    <property type="protein sequence ID" value="BAN20403.1"/>
    <property type="molecule type" value="mRNA"/>
</dbReference>
<evidence type="ECO:0000256" key="1">
    <source>
        <dbReference type="SAM" id="Phobius"/>
    </source>
</evidence>
<reference evidence="2" key="1">
    <citation type="journal article" date="2013" name="PLoS ONE">
        <title>Gene expression in gut symbiotic organ of stinkbug affected by extracellular bacterial symbiont.</title>
        <authorList>
            <person name="Futahashi R."/>
            <person name="Tanaka K."/>
            <person name="Tanahashi M."/>
            <person name="Nikoh N."/>
            <person name="Kikuchi Y."/>
            <person name="Lee B.L."/>
            <person name="Fukatsu T."/>
        </authorList>
    </citation>
    <scope>NUCLEOTIDE SEQUENCE</scope>
    <source>
        <tissue evidence="2">Midgut</tissue>
    </source>
</reference>
<accession>R4WCU9</accession>
<organism evidence="2">
    <name type="scientific">Riptortus pedestris</name>
    <name type="common">Bean bug</name>
    <dbReference type="NCBI Taxonomy" id="329032"/>
    <lineage>
        <taxon>Eukaryota</taxon>
        <taxon>Metazoa</taxon>
        <taxon>Ecdysozoa</taxon>
        <taxon>Arthropoda</taxon>
        <taxon>Hexapoda</taxon>
        <taxon>Insecta</taxon>
        <taxon>Pterygota</taxon>
        <taxon>Neoptera</taxon>
        <taxon>Paraneoptera</taxon>
        <taxon>Hemiptera</taxon>
        <taxon>Heteroptera</taxon>
        <taxon>Panheteroptera</taxon>
        <taxon>Pentatomomorpha</taxon>
        <taxon>Coreoidea</taxon>
        <taxon>Alydidae</taxon>
        <taxon>Riptortus</taxon>
    </lineage>
</organism>
<protein>
    <submittedName>
        <fullName evidence="2">Unkown protein</fullName>
    </submittedName>
</protein>
<dbReference type="AlphaFoldDB" id="R4WCU9"/>
<evidence type="ECO:0000313" key="2">
    <source>
        <dbReference type="EMBL" id="BAN20403.1"/>
    </source>
</evidence>
<sequence length="72" mass="8381">MWYEILPSMAILSVVVTIPPVFNYVFQKLIQKGNPYRRDIYSSAFNLKNFQRDKVLTGNPYIQKGLESIPDN</sequence>
<proteinExistence type="evidence at transcript level"/>